<dbReference type="AlphaFoldDB" id="A0A7W5FPG1"/>
<keyword evidence="2" id="KW-0805">Transcription regulation</keyword>
<keyword evidence="7" id="KW-1185">Reference proteome</keyword>
<dbReference type="GO" id="GO:0003700">
    <property type="term" value="F:DNA-binding transcription factor activity"/>
    <property type="evidence" value="ECO:0007669"/>
    <property type="project" value="InterPro"/>
</dbReference>
<dbReference type="PANTHER" id="PTHR30346">
    <property type="entry name" value="TRANSCRIPTIONAL DUAL REGULATOR HCAR-RELATED"/>
    <property type="match status" value="1"/>
</dbReference>
<dbReference type="CDD" id="cd05466">
    <property type="entry name" value="PBP2_LTTR_substrate"/>
    <property type="match status" value="1"/>
</dbReference>
<dbReference type="GO" id="GO:0032993">
    <property type="term" value="C:protein-DNA complex"/>
    <property type="evidence" value="ECO:0007669"/>
    <property type="project" value="TreeGrafter"/>
</dbReference>
<dbReference type="GO" id="GO:0003677">
    <property type="term" value="F:DNA binding"/>
    <property type="evidence" value="ECO:0007669"/>
    <property type="project" value="UniProtKB-KW"/>
</dbReference>
<gene>
    <name evidence="6" type="ORF">FHS18_004314</name>
</gene>
<dbReference type="Gene3D" id="1.10.10.10">
    <property type="entry name" value="Winged helix-like DNA-binding domain superfamily/Winged helix DNA-binding domain"/>
    <property type="match status" value="1"/>
</dbReference>
<keyword evidence="3 6" id="KW-0238">DNA-binding</keyword>
<dbReference type="InterPro" id="IPR005119">
    <property type="entry name" value="LysR_subst-bd"/>
</dbReference>
<dbReference type="Pfam" id="PF03466">
    <property type="entry name" value="LysR_substrate"/>
    <property type="match status" value="1"/>
</dbReference>
<dbReference type="PROSITE" id="PS50931">
    <property type="entry name" value="HTH_LYSR"/>
    <property type="match status" value="1"/>
</dbReference>
<reference evidence="6 7" key="1">
    <citation type="submission" date="2020-08" db="EMBL/GenBank/DDBJ databases">
        <title>Genomic Encyclopedia of Type Strains, Phase III (KMG-III): the genomes of soil and plant-associated and newly described type strains.</title>
        <authorList>
            <person name="Whitman W."/>
        </authorList>
    </citation>
    <scope>NUCLEOTIDE SEQUENCE [LARGE SCALE GENOMIC DNA]</scope>
    <source>
        <strain evidence="6 7">CECT 5862</strain>
    </source>
</reference>
<proteinExistence type="inferred from homology"/>
<evidence type="ECO:0000313" key="6">
    <source>
        <dbReference type="EMBL" id="MBB3112228.1"/>
    </source>
</evidence>
<dbReference type="InterPro" id="IPR000847">
    <property type="entry name" value="LysR_HTH_N"/>
</dbReference>
<comment type="caution">
    <text evidence="6">The sequence shown here is derived from an EMBL/GenBank/DDBJ whole genome shotgun (WGS) entry which is preliminary data.</text>
</comment>
<dbReference type="RefSeq" id="WP_183602292.1">
    <property type="nucleotide sequence ID" value="NZ_JACHXK010000011.1"/>
</dbReference>
<dbReference type="PANTHER" id="PTHR30346:SF28">
    <property type="entry name" value="HTH-TYPE TRANSCRIPTIONAL REGULATOR CYNR"/>
    <property type="match status" value="1"/>
</dbReference>
<name>A0A7W5FPG1_9BACL</name>
<dbReference type="Pfam" id="PF00126">
    <property type="entry name" value="HTH_1"/>
    <property type="match status" value="1"/>
</dbReference>
<sequence length="296" mass="33089">MDIKQLRYFIAIAEEGQITAAAKRLHMAQPPLSQQLRAMEEELGARLFERDGRGMQLTEEGRALYKHAVRIVSSVQEAADEVQAIRHGLRGRLAIGINTLSDERLPRILRLFQQRYPNFTFSIQQNDSAHLCQQLKERSIDLAIVRLPLELDGFTLHYVKSEPHYFVTAYDCDEPGGSISFTRMARHPLIVPSTEGLGLYQLIREEFMKRGLEPNIVCECSDITTLMQLVSSGFGATIVPETVVKLHRGVPVRKYALEGNPSPALFGLIGHASGWVSKAAQAFIEAYREAGSKAAE</sequence>
<organism evidence="6 7">
    <name type="scientific">Paenibacillus phyllosphaerae</name>
    <dbReference type="NCBI Taxonomy" id="274593"/>
    <lineage>
        <taxon>Bacteria</taxon>
        <taxon>Bacillati</taxon>
        <taxon>Bacillota</taxon>
        <taxon>Bacilli</taxon>
        <taxon>Bacillales</taxon>
        <taxon>Paenibacillaceae</taxon>
        <taxon>Paenibacillus</taxon>
    </lineage>
</organism>
<evidence type="ECO:0000313" key="7">
    <source>
        <dbReference type="Proteomes" id="UP000570361"/>
    </source>
</evidence>
<dbReference type="Gene3D" id="3.40.190.290">
    <property type="match status" value="1"/>
</dbReference>
<dbReference type="InterPro" id="IPR036390">
    <property type="entry name" value="WH_DNA-bd_sf"/>
</dbReference>
<protein>
    <submittedName>
        <fullName evidence="6">DNA-binding transcriptional LysR family regulator</fullName>
    </submittedName>
</protein>
<evidence type="ECO:0000256" key="3">
    <source>
        <dbReference type="ARBA" id="ARBA00023125"/>
    </source>
</evidence>
<dbReference type="InterPro" id="IPR036388">
    <property type="entry name" value="WH-like_DNA-bd_sf"/>
</dbReference>
<evidence type="ECO:0000259" key="5">
    <source>
        <dbReference type="PROSITE" id="PS50931"/>
    </source>
</evidence>
<comment type="similarity">
    <text evidence="1">Belongs to the LysR transcriptional regulatory family.</text>
</comment>
<dbReference type="FunFam" id="1.10.10.10:FF:000001">
    <property type="entry name" value="LysR family transcriptional regulator"/>
    <property type="match status" value="1"/>
</dbReference>
<evidence type="ECO:0000256" key="1">
    <source>
        <dbReference type="ARBA" id="ARBA00009437"/>
    </source>
</evidence>
<accession>A0A7W5FPG1</accession>
<evidence type="ECO:0000256" key="2">
    <source>
        <dbReference type="ARBA" id="ARBA00023015"/>
    </source>
</evidence>
<evidence type="ECO:0000256" key="4">
    <source>
        <dbReference type="ARBA" id="ARBA00023163"/>
    </source>
</evidence>
<dbReference type="Proteomes" id="UP000570361">
    <property type="component" value="Unassembled WGS sequence"/>
</dbReference>
<dbReference type="PRINTS" id="PR00039">
    <property type="entry name" value="HTHLYSR"/>
</dbReference>
<feature type="domain" description="HTH lysR-type" evidence="5">
    <location>
        <begin position="1"/>
        <end position="58"/>
    </location>
</feature>
<dbReference type="SUPFAM" id="SSF53850">
    <property type="entry name" value="Periplasmic binding protein-like II"/>
    <property type="match status" value="1"/>
</dbReference>
<dbReference type="SUPFAM" id="SSF46785">
    <property type="entry name" value="Winged helix' DNA-binding domain"/>
    <property type="match status" value="1"/>
</dbReference>
<keyword evidence="4" id="KW-0804">Transcription</keyword>
<dbReference type="EMBL" id="JACHXK010000011">
    <property type="protein sequence ID" value="MBB3112228.1"/>
    <property type="molecule type" value="Genomic_DNA"/>
</dbReference>